<accession>A0AAV5JWD4</accession>
<dbReference type="EMBL" id="BPVZ01000043">
    <property type="protein sequence ID" value="GKV15588.1"/>
    <property type="molecule type" value="Genomic_DNA"/>
</dbReference>
<sequence length="759" mass="82391">MKVMITYALHALLDSTVQTGHPNGGDWQEEVYQKIISMKDMYSYDLNEVYQRFAKRVQQHESLPQPPKSEQLDKLKLFKATLERLIAFISISSKENITLLHKEKLGSSEKHIVDLLASSRPRKPVSLLQQGQLPQSHLQVIPRSESQLSQVESHDNQINPQSQSVNMPASMQTMQQKLSNLQHNSLMPLPGFSSAEQNMLNSLQTSLNMDSGQGNAHSLLQQVAAGSLQQSLVIAPQQANINNLSSQSGVNVPQPNLNMLQPHKLKQEQPMLQTQSLKLLQQAKQQMPPQVHQMSQLHQTNDVNDMKMRQGMGVKPGVFHLPKDQHPPYPHQQLKPGSQFPISSSQPLQVASPQMPQHFSQQVDHQNLSSSMTKTGTPLQSANSSFVVPSPSSPSAPSPLSGVSEKPMAGTSLLSNTESVGNQPVTAVQVGSQSLAIGTPGISASPLLAEFTGGDTTQGHALSTVSGKSTVTEQPLDRLIKVVKSLSPEALSASVNDIGSFVGMIDRIAGSAPGNGSRAAVGEDLVAMTKCRLQTRNFIMQDGMVGTKRIRRYTSAMPLNAVSSAVSMNDSLKQLTGSETSDLDLTATSIVKRPRTEDNLALLEEIREINQRLVDTVVDMSDKDVVPTAAVEGGEGTFVKCSFNAVAISPNLKSQYASALMSPIQPLLLLVPTNYPDCSPVPLDKFPVEVSKEYEDLSVKVKSRFSTSLRGLSQPVSLGEMARTWDVCARAVISEYAQQSGGGSFKTKYGTWENCLSAA</sequence>
<gene>
    <name evidence="3" type="ORF">SLEP1_g26366</name>
</gene>
<dbReference type="InterPro" id="IPR044661">
    <property type="entry name" value="MED15a/b/c-like"/>
</dbReference>
<dbReference type="GO" id="GO:0031490">
    <property type="term" value="F:chromatin DNA binding"/>
    <property type="evidence" value="ECO:0007669"/>
    <property type="project" value="InterPro"/>
</dbReference>
<feature type="compositionally biased region" description="Polar residues" evidence="1">
    <location>
        <begin position="340"/>
        <end position="380"/>
    </location>
</feature>
<organism evidence="3 4">
    <name type="scientific">Rubroshorea leprosula</name>
    <dbReference type="NCBI Taxonomy" id="152421"/>
    <lineage>
        <taxon>Eukaryota</taxon>
        <taxon>Viridiplantae</taxon>
        <taxon>Streptophyta</taxon>
        <taxon>Embryophyta</taxon>
        <taxon>Tracheophyta</taxon>
        <taxon>Spermatophyta</taxon>
        <taxon>Magnoliopsida</taxon>
        <taxon>eudicotyledons</taxon>
        <taxon>Gunneridae</taxon>
        <taxon>Pentapetalae</taxon>
        <taxon>rosids</taxon>
        <taxon>malvids</taxon>
        <taxon>Malvales</taxon>
        <taxon>Dipterocarpaceae</taxon>
        <taxon>Rubroshorea</taxon>
    </lineage>
</organism>
<keyword evidence="2" id="KW-0732">Signal</keyword>
<evidence type="ECO:0008006" key="5">
    <source>
        <dbReference type="Google" id="ProtNLM"/>
    </source>
</evidence>
<feature type="chain" id="PRO_5043876349" description="Mediator complex subunit 15 KIX domain-containing protein" evidence="2">
    <location>
        <begin position="20"/>
        <end position="759"/>
    </location>
</feature>
<name>A0AAV5JWD4_9ROSI</name>
<proteinExistence type="predicted"/>
<dbReference type="PANTHER" id="PTHR33137:SF4">
    <property type="entry name" value="MEDIATOR OF RNA POLYMERASE II TRANSCRIPTION SUBUNIT 15A-RELATED"/>
    <property type="match status" value="1"/>
</dbReference>
<dbReference type="GO" id="GO:0003713">
    <property type="term" value="F:transcription coactivator activity"/>
    <property type="evidence" value="ECO:0007669"/>
    <property type="project" value="InterPro"/>
</dbReference>
<keyword evidence="4" id="KW-1185">Reference proteome</keyword>
<comment type="caution">
    <text evidence="3">The sequence shown here is derived from an EMBL/GenBank/DDBJ whole genome shotgun (WGS) entry which is preliminary data.</text>
</comment>
<feature type="compositionally biased region" description="Low complexity" evidence="1">
    <location>
        <begin position="381"/>
        <end position="390"/>
    </location>
</feature>
<evidence type="ECO:0000313" key="4">
    <source>
        <dbReference type="Proteomes" id="UP001054252"/>
    </source>
</evidence>
<dbReference type="AlphaFoldDB" id="A0AAV5JWD4"/>
<protein>
    <recommendedName>
        <fullName evidence="5">Mediator complex subunit 15 KIX domain-containing protein</fullName>
    </recommendedName>
</protein>
<reference evidence="3 4" key="1">
    <citation type="journal article" date="2021" name="Commun. Biol.">
        <title>The genome of Shorea leprosula (Dipterocarpaceae) highlights the ecological relevance of drought in aseasonal tropical rainforests.</title>
        <authorList>
            <person name="Ng K.K.S."/>
            <person name="Kobayashi M.J."/>
            <person name="Fawcett J.A."/>
            <person name="Hatakeyama M."/>
            <person name="Paape T."/>
            <person name="Ng C.H."/>
            <person name="Ang C.C."/>
            <person name="Tnah L.H."/>
            <person name="Lee C.T."/>
            <person name="Nishiyama T."/>
            <person name="Sese J."/>
            <person name="O'Brien M.J."/>
            <person name="Copetti D."/>
            <person name="Mohd Noor M.I."/>
            <person name="Ong R.C."/>
            <person name="Putra M."/>
            <person name="Sireger I.Z."/>
            <person name="Indrioko S."/>
            <person name="Kosugi Y."/>
            <person name="Izuno A."/>
            <person name="Isagi Y."/>
            <person name="Lee S.L."/>
            <person name="Shimizu K.K."/>
        </authorList>
    </citation>
    <scope>NUCLEOTIDE SEQUENCE [LARGE SCALE GENOMIC DNA]</scope>
    <source>
        <strain evidence="3">214</strain>
    </source>
</reference>
<feature type="region of interest" description="Disordered" evidence="1">
    <location>
        <begin position="314"/>
        <end position="420"/>
    </location>
</feature>
<feature type="signal peptide" evidence="2">
    <location>
        <begin position="1"/>
        <end position="19"/>
    </location>
</feature>
<evidence type="ECO:0000313" key="3">
    <source>
        <dbReference type="EMBL" id="GKV15588.1"/>
    </source>
</evidence>
<evidence type="ECO:0000256" key="2">
    <source>
        <dbReference type="SAM" id="SignalP"/>
    </source>
</evidence>
<dbReference type="Proteomes" id="UP001054252">
    <property type="component" value="Unassembled WGS sequence"/>
</dbReference>
<evidence type="ECO:0000256" key="1">
    <source>
        <dbReference type="SAM" id="MobiDB-lite"/>
    </source>
</evidence>
<dbReference type="PANTHER" id="PTHR33137">
    <property type="entry name" value="MEDIATOR OF RNA POLYMERASE II TRANSCRIPTION SUBUNIT 15A-RELATED"/>
    <property type="match status" value="1"/>
</dbReference>